<proteinExistence type="inferred from homology"/>
<dbReference type="GeneID" id="70124045"/>
<feature type="region of interest" description="Disordered" evidence="5">
    <location>
        <begin position="398"/>
        <end position="462"/>
    </location>
</feature>
<evidence type="ECO:0000313" key="6">
    <source>
        <dbReference type="EMBL" id="KAH6656499.1"/>
    </source>
</evidence>
<dbReference type="Proteomes" id="UP000758603">
    <property type="component" value="Unassembled WGS sequence"/>
</dbReference>
<dbReference type="InterPro" id="IPR005522">
    <property type="entry name" value="IPK"/>
</dbReference>
<feature type="compositionally biased region" description="Polar residues" evidence="5">
    <location>
        <begin position="130"/>
        <end position="150"/>
    </location>
</feature>
<feature type="compositionally biased region" description="Polar residues" evidence="5">
    <location>
        <begin position="524"/>
        <end position="534"/>
    </location>
</feature>
<keyword evidence="7" id="KW-1185">Reference proteome</keyword>
<dbReference type="GO" id="GO:0005737">
    <property type="term" value="C:cytoplasm"/>
    <property type="evidence" value="ECO:0007669"/>
    <property type="project" value="TreeGrafter"/>
</dbReference>
<dbReference type="GO" id="GO:0008440">
    <property type="term" value="F:inositol-1,4,5-trisphosphate 3-kinase activity"/>
    <property type="evidence" value="ECO:0007669"/>
    <property type="project" value="TreeGrafter"/>
</dbReference>
<feature type="compositionally biased region" description="Polar residues" evidence="5">
    <location>
        <begin position="198"/>
        <end position="210"/>
    </location>
</feature>
<feature type="compositionally biased region" description="Basic and acidic residues" evidence="5">
    <location>
        <begin position="501"/>
        <end position="523"/>
    </location>
</feature>
<dbReference type="Gene3D" id="3.30.470.160">
    <property type="entry name" value="Inositol polyphosphate kinase"/>
    <property type="match status" value="1"/>
</dbReference>
<feature type="region of interest" description="Disordered" evidence="5">
    <location>
        <begin position="1272"/>
        <end position="1294"/>
    </location>
</feature>
<comment type="similarity">
    <text evidence="1 4">Belongs to the inositol phosphokinase (IPK) family.</text>
</comment>
<dbReference type="SUPFAM" id="SSF56104">
    <property type="entry name" value="SAICAR synthase-like"/>
    <property type="match status" value="1"/>
</dbReference>
<evidence type="ECO:0000256" key="2">
    <source>
        <dbReference type="ARBA" id="ARBA00022679"/>
    </source>
</evidence>
<gene>
    <name evidence="6" type="ORF">BKA67DRAFT_158186</name>
</gene>
<evidence type="ECO:0000256" key="1">
    <source>
        <dbReference type="ARBA" id="ARBA00007374"/>
    </source>
</evidence>
<feature type="compositionally biased region" description="Basic and acidic residues" evidence="5">
    <location>
        <begin position="535"/>
        <end position="544"/>
    </location>
</feature>
<feature type="region of interest" description="Disordered" evidence="5">
    <location>
        <begin position="474"/>
        <end position="561"/>
    </location>
</feature>
<dbReference type="RefSeq" id="XP_045960733.1">
    <property type="nucleotide sequence ID" value="XM_046095152.1"/>
</dbReference>
<dbReference type="OrthoDB" id="2573163at2759"/>
<name>A0A9P8UQR3_9PEZI</name>
<dbReference type="GO" id="GO:0005634">
    <property type="term" value="C:nucleus"/>
    <property type="evidence" value="ECO:0007669"/>
    <property type="project" value="TreeGrafter"/>
</dbReference>
<feature type="region of interest" description="Disordered" evidence="5">
    <location>
        <begin position="1"/>
        <end position="84"/>
    </location>
</feature>
<dbReference type="PANTHER" id="PTHR12400">
    <property type="entry name" value="INOSITOL POLYPHOSPHATE KINASE"/>
    <property type="match status" value="1"/>
</dbReference>
<evidence type="ECO:0000256" key="5">
    <source>
        <dbReference type="SAM" id="MobiDB-lite"/>
    </source>
</evidence>
<evidence type="ECO:0000256" key="4">
    <source>
        <dbReference type="RuleBase" id="RU363090"/>
    </source>
</evidence>
<dbReference type="Pfam" id="PF03770">
    <property type="entry name" value="IPK"/>
    <property type="match status" value="1"/>
</dbReference>
<protein>
    <recommendedName>
        <fullName evidence="4">Kinase</fullName>
        <ecNumber evidence="4">2.7.-.-</ecNumber>
    </recommendedName>
</protein>
<feature type="compositionally biased region" description="Polar residues" evidence="5">
    <location>
        <begin position="54"/>
        <end position="69"/>
    </location>
</feature>
<feature type="region of interest" description="Disordered" evidence="5">
    <location>
        <begin position="101"/>
        <end position="244"/>
    </location>
</feature>
<feature type="compositionally biased region" description="Pro residues" evidence="5">
    <location>
        <begin position="103"/>
        <end position="113"/>
    </location>
</feature>
<feature type="compositionally biased region" description="Polar residues" evidence="5">
    <location>
        <begin position="159"/>
        <end position="172"/>
    </location>
</feature>
<feature type="compositionally biased region" description="Basic residues" evidence="5">
    <location>
        <begin position="908"/>
        <end position="920"/>
    </location>
</feature>
<feature type="compositionally biased region" description="Polar residues" evidence="5">
    <location>
        <begin position="959"/>
        <end position="970"/>
    </location>
</feature>
<keyword evidence="2 4" id="KW-0808">Transferase</keyword>
<comment type="caution">
    <text evidence="6">The sequence shown here is derived from an EMBL/GenBank/DDBJ whole genome shotgun (WGS) entry which is preliminary data.</text>
</comment>
<evidence type="ECO:0000313" key="7">
    <source>
        <dbReference type="Proteomes" id="UP000758603"/>
    </source>
</evidence>
<dbReference type="InterPro" id="IPR038286">
    <property type="entry name" value="IPK_sf"/>
</dbReference>
<evidence type="ECO:0000256" key="3">
    <source>
        <dbReference type="ARBA" id="ARBA00022777"/>
    </source>
</evidence>
<dbReference type="EC" id="2.7.-.-" evidence="4"/>
<dbReference type="EMBL" id="JAGPXC010000002">
    <property type="protein sequence ID" value="KAH6656499.1"/>
    <property type="molecule type" value="Genomic_DNA"/>
</dbReference>
<feature type="compositionally biased region" description="Basic and acidic residues" evidence="5">
    <location>
        <begin position="975"/>
        <end position="989"/>
    </location>
</feature>
<dbReference type="GO" id="GO:0000824">
    <property type="term" value="F:inositol-1,4,5,6-tetrakisphosphate 3-kinase activity"/>
    <property type="evidence" value="ECO:0007669"/>
    <property type="project" value="TreeGrafter"/>
</dbReference>
<feature type="region of interest" description="Disordered" evidence="5">
    <location>
        <begin position="903"/>
        <end position="1029"/>
    </location>
</feature>
<feature type="compositionally biased region" description="Basic and acidic residues" evidence="5">
    <location>
        <begin position="414"/>
        <end position="445"/>
    </location>
</feature>
<sequence length="1382" mass="152020">MSSPSSKLENAAPAASLSSPAPPESVAHHHHQQPRPDVKPGPEPEPAQHILSPGSANWATTSTSPSQSPGIVHEDVGVDAATGTTNDDAIVSSLVIDSVEDPVPVPLSLPPHPAAHVSVSPSEVLGLGTPESNHAYSNPAVPSTADQGSNKKSRPPITTLRSSGPSLLSQALASARGILPSLPSPSQSETRRPEQRSSHSFGGSPSNTSKAPHDYRTAQVGSDSHDETNSRGEGVPLVPRVPSHDQVTSASTTAAALCTSPIGLQTPETPHSPSVEMPGRTSTTVTVDGYRSLLNGTKDRPRSLERTEKEIRTLQLDVDGSSSANIGDTALSHHGGMIGQQNNKASDTKGADPRIQYRTWRAERTVSVGPEKAWSIGKGDLAGAEPGQVEKSITEALAGVEPTRSRKASHSLRFFKEGLPDEKGKRKDARRKDELGLHKDQHEGNQKQGADVIQPASPSPRLFQDIMGLSADHAYPSTGSAVESPLEEKSVTDYFGINPQQKDHDESRQLSPIRERRDSRPADQESSSGPATTNGHHEILKESTDATVAASTPEECDDSGEEKISSAFFVPHQAAPEAKPESRSGRPLPIHRQSMVKDVSPWLVKADEPETEDGSAEQRLDGHLENHNQAVLTHNGDDFAVEEEATPVEKSHTGPGRLSRPVSQYYDDHVRDHQYEPKGPVEAIELIPYKHQVGGHTTLWRFSKRAVCKQLNNSENKFYENIERYHRDLLPFLPRYIGVLNVTFQKQPRRRSVIKKDEGSVTEQQSLIQNIDVLGSDGKTRLDILQASSEPSKENKEHRRIISQSMQSSQMQIPTVTFVDNQHILPRSFLRPASPEVPQRGRSVSMAVAEDIVDANRYQDSTVPGTLAKRPDLESRHANSWGATTVNKRLRNEVFNDAFLKRPVPVQKHQKPASHSRTIARRAVQGQQLVRPSTADPDLPSPRIETKGISEGPHGPSPLRSSPNLPQMQSDLGPDESKLKVEGAEEVKDVTGTSAPEPDTLAEHFPPHQRRKRRYSGTNLRRKPEDVDGSRGDLKYFETVDDAGYKGDAEGLLSPSNASAISATTGTNLTPTDMDQVPPTEITLPKSSFSSVAPSELSSPAMELKKITRPVNPKEAQTQQESIKFFLLLEDLTAGMKHPCIMDLKMGTRQYGVDATTKKQESQRRKCAGTTSKELGVRVCGLQTWDAKEQRYIFKDKYYGRDIKAGKEFQDALRLFLSNGIDDSSVLRHIPTIIQKLNQLELTVKRLRGYRFYAASLLMFYDEDTPGDEHDAIIDDSTTDFPTDTEEASGGRRRRKKEIDFKIADFANSVTPNDIVRDHPCPPRYPDEPDRGFLRGLRSLKEYFLRIQKEVREELGLISHYRQGRCQEEFDDMENIYDSASD</sequence>
<feature type="region of interest" description="Disordered" evidence="5">
    <location>
        <begin position="332"/>
        <end position="352"/>
    </location>
</feature>
<organism evidence="6 7">
    <name type="scientific">Truncatella angustata</name>
    <dbReference type="NCBI Taxonomy" id="152316"/>
    <lineage>
        <taxon>Eukaryota</taxon>
        <taxon>Fungi</taxon>
        <taxon>Dikarya</taxon>
        <taxon>Ascomycota</taxon>
        <taxon>Pezizomycotina</taxon>
        <taxon>Sordariomycetes</taxon>
        <taxon>Xylariomycetidae</taxon>
        <taxon>Amphisphaeriales</taxon>
        <taxon>Sporocadaceae</taxon>
        <taxon>Truncatella</taxon>
    </lineage>
</organism>
<dbReference type="GO" id="GO:0032958">
    <property type="term" value="P:inositol phosphate biosynthetic process"/>
    <property type="evidence" value="ECO:0007669"/>
    <property type="project" value="InterPro"/>
</dbReference>
<dbReference type="GO" id="GO:0046854">
    <property type="term" value="P:phosphatidylinositol phosphate biosynthetic process"/>
    <property type="evidence" value="ECO:0007669"/>
    <property type="project" value="TreeGrafter"/>
</dbReference>
<accession>A0A9P8UQR3</accession>
<dbReference type="PANTHER" id="PTHR12400:SF21">
    <property type="entry name" value="KINASE"/>
    <property type="match status" value="1"/>
</dbReference>
<reference evidence="6" key="1">
    <citation type="journal article" date="2021" name="Nat. Commun.">
        <title>Genetic determinants of endophytism in the Arabidopsis root mycobiome.</title>
        <authorList>
            <person name="Mesny F."/>
            <person name="Miyauchi S."/>
            <person name="Thiergart T."/>
            <person name="Pickel B."/>
            <person name="Atanasova L."/>
            <person name="Karlsson M."/>
            <person name="Huettel B."/>
            <person name="Barry K.W."/>
            <person name="Haridas S."/>
            <person name="Chen C."/>
            <person name="Bauer D."/>
            <person name="Andreopoulos W."/>
            <person name="Pangilinan J."/>
            <person name="LaButti K."/>
            <person name="Riley R."/>
            <person name="Lipzen A."/>
            <person name="Clum A."/>
            <person name="Drula E."/>
            <person name="Henrissat B."/>
            <person name="Kohler A."/>
            <person name="Grigoriev I.V."/>
            <person name="Martin F.M."/>
            <person name="Hacquard S."/>
        </authorList>
    </citation>
    <scope>NUCLEOTIDE SEQUENCE</scope>
    <source>
        <strain evidence="6">MPI-SDFR-AT-0073</strain>
    </source>
</reference>
<keyword evidence="3 4" id="KW-0418">Kinase</keyword>